<dbReference type="EC" id="6.3.2.1" evidence="8"/>
<dbReference type="InterPro" id="IPR003721">
    <property type="entry name" value="Pantoate_ligase"/>
</dbReference>
<feature type="binding site" evidence="8">
    <location>
        <begin position="30"/>
        <end position="37"/>
    </location>
    <ligand>
        <name>ATP</name>
        <dbReference type="ChEBI" id="CHEBI:30616"/>
    </ligand>
</feature>
<feature type="binding site" evidence="8">
    <location>
        <position position="153"/>
    </location>
    <ligand>
        <name>(R)-pantoate</name>
        <dbReference type="ChEBI" id="CHEBI:15980"/>
    </ligand>
</feature>
<dbReference type="GO" id="GO:0005829">
    <property type="term" value="C:cytosol"/>
    <property type="evidence" value="ECO:0007669"/>
    <property type="project" value="TreeGrafter"/>
</dbReference>
<dbReference type="SUPFAM" id="SSF52374">
    <property type="entry name" value="Nucleotidylyl transferase"/>
    <property type="match status" value="1"/>
</dbReference>
<protein>
    <recommendedName>
        <fullName evidence="8">Pantothenate synthetase</fullName>
        <shortName evidence="8">PS</shortName>
        <ecNumber evidence="8">6.3.2.1</ecNumber>
    </recommendedName>
    <alternativeName>
        <fullName evidence="8">Pantoate--beta-alanine ligase</fullName>
    </alternativeName>
    <alternativeName>
        <fullName evidence="8">Pantoate-activating enzyme</fullName>
    </alternativeName>
</protein>
<dbReference type="NCBIfam" id="TIGR00018">
    <property type="entry name" value="panC"/>
    <property type="match status" value="1"/>
</dbReference>
<proteinExistence type="inferred from homology"/>
<feature type="binding site" evidence="8">
    <location>
        <position position="176"/>
    </location>
    <ligand>
        <name>ATP</name>
        <dbReference type="ChEBI" id="CHEBI:30616"/>
    </ligand>
</feature>
<comment type="pathway">
    <text evidence="1 8">Cofactor biosynthesis; (R)-pantothenate biosynthesis; (R)-pantothenate from (R)-pantoate and beta-alanine: step 1/1.</text>
</comment>
<feature type="coiled-coil region" evidence="9">
    <location>
        <begin position="199"/>
        <end position="226"/>
    </location>
</feature>
<dbReference type="GO" id="GO:0015940">
    <property type="term" value="P:pantothenate biosynthetic process"/>
    <property type="evidence" value="ECO:0007669"/>
    <property type="project" value="UniProtKB-UniRule"/>
</dbReference>
<dbReference type="AlphaFoldDB" id="A0A9D5K8Q0"/>
<evidence type="ECO:0000256" key="3">
    <source>
        <dbReference type="ARBA" id="ARBA00022598"/>
    </source>
</evidence>
<evidence type="ECO:0000256" key="5">
    <source>
        <dbReference type="ARBA" id="ARBA00022741"/>
    </source>
</evidence>
<evidence type="ECO:0000256" key="2">
    <source>
        <dbReference type="ARBA" id="ARBA00009256"/>
    </source>
</evidence>
<dbReference type="GO" id="GO:0004592">
    <property type="term" value="F:pantoate-beta-alanine ligase activity"/>
    <property type="evidence" value="ECO:0007669"/>
    <property type="project" value="UniProtKB-UniRule"/>
</dbReference>
<name>A0A9D5K8Q0_UNCW3</name>
<accession>A0A9D5K8Q0</accession>
<evidence type="ECO:0000256" key="7">
    <source>
        <dbReference type="ARBA" id="ARBA00048258"/>
    </source>
</evidence>
<evidence type="ECO:0000256" key="4">
    <source>
        <dbReference type="ARBA" id="ARBA00022655"/>
    </source>
</evidence>
<feature type="binding site" evidence="8">
    <location>
        <position position="61"/>
    </location>
    <ligand>
        <name>beta-alanine</name>
        <dbReference type="ChEBI" id="CHEBI:57966"/>
    </ligand>
</feature>
<keyword evidence="3 8" id="KW-0436">Ligase</keyword>
<dbReference type="Pfam" id="PF02569">
    <property type="entry name" value="Pantoate_ligase"/>
    <property type="match status" value="1"/>
</dbReference>
<organism evidence="10 11">
    <name type="scientific">candidate division WOR-3 bacterium</name>
    <dbReference type="NCBI Taxonomy" id="2052148"/>
    <lineage>
        <taxon>Bacteria</taxon>
        <taxon>Bacteria division WOR-3</taxon>
    </lineage>
</organism>
<comment type="caution">
    <text evidence="10">The sequence shown here is derived from an EMBL/GenBank/DDBJ whole genome shotgun (WGS) entry which is preliminary data.</text>
</comment>
<keyword evidence="4 8" id="KW-0566">Pantothenate biosynthesis</keyword>
<dbReference type="InterPro" id="IPR042176">
    <property type="entry name" value="Pantoate_ligase_C"/>
</dbReference>
<comment type="subcellular location">
    <subcellularLocation>
        <location evidence="8">Cytoplasm</location>
    </subcellularLocation>
</comment>
<dbReference type="InterPro" id="IPR014729">
    <property type="entry name" value="Rossmann-like_a/b/a_fold"/>
</dbReference>
<sequence length="281" mass="31371">MEIVRTVHEMQTYSDEVRAQGSITGLVPTMGYLHEGHLSLVRRAREDADIVIVSIFVNPTQFGPGEDLSTYPRDFESDVHLLEKENADVIFNPAVSGMYPEPSLTNVYVHKLTQGLCGADRPGHFEGVALVVAKLLNIVKPHKAFFGAKDFQQQAVIRRMVTDLNFDVEIVTCPVVRERDGLAMSSRNMYLTSDERERAAVLNQSLEEAERLIKEGERSVDAILNRMRTMIQSKNPVKIDYVSAVDPDTLEPVTGIRGPVLLAVAVRFGKARLVDNRLVEP</sequence>
<evidence type="ECO:0000313" key="10">
    <source>
        <dbReference type="EMBL" id="MBD3364397.1"/>
    </source>
</evidence>
<evidence type="ECO:0000313" key="11">
    <source>
        <dbReference type="Proteomes" id="UP000630660"/>
    </source>
</evidence>
<keyword evidence="5 8" id="KW-0547">Nucleotide-binding</keyword>
<dbReference type="CDD" id="cd00560">
    <property type="entry name" value="PanC"/>
    <property type="match status" value="1"/>
</dbReference>
<dbReference type="InterPro" id="IPR004821">
    <property type="entry name" value="Cyt_trans-like"/>
</dbReference>
<dbReference type="PANTHER" id="PTHR21299">
    <property type="entry name" value="CYTIDYLATE KINASE/PANTOATE-BETA-ALANINE LIGASE"/>
    <property type="match status" value="1"/>
</dbReference>
<evidence type="ECO:0000256" key="1">
    <source>
        <dbReference type="ARBA" id="ARBA00004990"/>
    </source>
</evidence>
<dbReference type="PANTHER" id="PTHR21299:SF1">
    <property type="entry name" value="PANTOATE--BETA-ALANINE LIGASE"/>
    <property type="match status" value="1"/>
</dbReference>
<keyword evidence="9" id="KW-0175">Coiled coil</keyword>
<dbReference type="HAMAP" id="MF_00158">
    <property type="entry name" value="PanC"/>
    <property type="match status" value="1"/>
</dbReference>
<feature type="binding site" evidence="8">
    <location>
        <position position="61"/>
    </location>
    <ligand>
        <name>(R)-pantoate</name>
        <dbReference type="ChEBI" id="CHEBI:15980"/>
    </ligand>
</feature>
<evidence type="ECO:0000256" key="8">
    <source>
        <dbReference type="HAMAP-Rule" id="MF_00158"/>
    </source>
</evidence>
<gene>
    <name evidence="8" type="primary">panC</name>
    <name evidence="10" type="ORF">GF359_04185</name>
</gene>
<dbReference type="Proteomes" id="UP000630660">
    <property type="component" value="Unassembled WGS sequence"/>
</dbReference>
<reference evidence="10" key="1">
    <citation type="submission" date="2019-11" db="EMBL/GenBank/DDBJ databases">
        <title>Microbial mats filling the niche in hypersaline microbial mats.</title>
        <authorList>
            <person name="Wong H.L."/>
            <person name="Macleod F.I."/>
            <person name="White R.A. III"/>
            <person name="Burns B.P."/>
        </authorList>
    </citation>
    <scope>NUCLEOTIDE SEQUENCE</scope>
    <source>
        <strain evidence="10">Bin_327</strain>
    </source>
</reference>
<dbReference type="FunFam" id="3.40.50.620:FF:000013">
    <property type="entry name" value="Pantothenate synthetase"/>
    <property type="match status" value="1"/>
</dbReference>
<dbReference type="EMBL" id="WJKJ01000136">
    <property type="protein sequence ID" value="MBD3364397.1"/>
    <property type="molecule type" value="Genomic_DNA"/>
</dbReference>
<comment type="function">
    <text evidence="8">Catalyzes the condensation of pantoate with beta-alanine in an ATP-dependent reaction via a pantoyl-adenylate intermediate.</text>
</comment>
<comment type="subunit">
    <text evidence="8">Homodimer.</text>
</comment>
<dbReference type="Gene3D" id="3.40.50.620">
    <property type="entry name" value="HUPs"/>
    <property type="match status" value="1"/>
</dbReference>
<dbReference type="NCBIfam" id="TIGR00125">
    <property type="entry name" value="cyt_tran_rel"/>
    <property type="match status" value="1"/>
</dbReference>
<evidence type="ECO:0000256" key="6">
    <source>
        <dbReference type="ARBA" id="ARBA00022840"/>
    </source>
</evidence>
<dbReference type="FunFam" id="3.30.1300.10:FF:000001">
    <property type="entry name" value="Pantothenate synthetase"/>
    <property type="match status" value="1"/>
</dbReference>
<dbReference type="GO" id="GO:0005524">
    <property type="term" value="F:ATP binding"/>
    <property type="evidence" value="ECO:0007669"/>
    <property type="project" value="UniProtKB-KW"/>
</dbReference>
<comment type="catalytic activity">
    <reaction evidence="7 8">
        <text>(R)-pantoate + beta-alanine + ATP = (R)-pantothenate + AMP + diphosphate + H(+)</text>
        <dbReference type="Rhea" id="RHEA:10912"/>
        <dbReference type="ChEBI" id="CHEBI:15378"/>
        <dbReference type="ChEBI" id="CHEBI:15980"/>
        <dbReference type="ChEBI" id="CHEBI:29032"/>
        <dbReference type="ChEBI" id="CHEBI:30616"/>
        <dbReference type="ChEBI" id="CHEBI:33019"/>
        <dbReference type="ChEBI" id="CHEBI:57966"/>
        <dbReference type="ChEBI" id="CHEBI:456215"/>
        <dbReference type="EC" id="6.3.2.1"/>
    </reaction>
</comment>
<comment type="miscellaneous">
    <text evidence="8">The reaction proceeds by a bi uni uni bi ping pong mechanism.</text>
</comment>
<dbReference type="Gene3D" id="3.30.1300.10">
    <property type="entry name" value="Pantoate-beta-alanine ligase, C-terminal domain"/>
    <property type="match status" value="1"/>
</dbReference>
<comment type="similarity">
    <text evidence="2 8">Belongs to the pantothenate synthetase family.</text>
</comment>
<keyword evidence="6 8" id="KW-0067">ATP-binding</keyword>
<feature type="active site" description="Proton donor" evidence="8">
    <location>
        <position position="37"/>
    </location>
</feature>
<feature type="binding site" evidence="8">
    <location>
        <begin position="147"/>
        <end position="150"/>
    </location>
    <ligand>
        <name>ATP</name>
        <dbReference type="ChEBI" id="CHEBI:30616"/>
    </ligand>
</feature>
<keyword evidence="8" id="KW-0963">Cytoplasm</keyword>
<evidence type="ECO:0000256" key="9">
    <source>
        <dbReference type="SAM" id="Coils"/>
    </source>
</evidence>
<feature type="binding site" evidence="8">
    <location>
        <begin position="184"/>
        <end position="187"/>
    </location>
    <ligand>
        <name>ATP</name>
        <dbReference type="ChEBI" id="CHEBI:30616"/>
    </ligand>
</feature>